<organism evidence="10 11">
    <name type="scientific">Elioraea tepida</name>
    <dbReference type="NCBI Taxonomy" id="2843330"/>
    <lineage>
        <taxon>Bacteria</taxon>
        <taxon>Pseudomonadati</taxon>
        <taxon>Pseudomonadota</taxon>
        <taxon>Alphaproteobacteria</taxon>
        <taxon>Acetobacterales</taxon>
        <taxon>Elioraeaceae</taxon>
        <taxon>Elioraea</taxon>
    </lineage>
</organism>
<comment type="subcellular location">
    <subcellularLocation>
        <location evidence="1">Cell inner membrane</location>
        <topology evidence="1">Multi-pass membrane protein</topology>
    </subcellularLocation>
</comment>
<dbReference type="Pfam" id="PF00015">
    <property type="entry name" value="MCPsignal"/>
    <property type="match status" value="1"/>
</dbReference>
<dbReference type="KEGG" id="elio:KO353_06790"/>
<feature type="transmembrane region" description="Helical" evidence="6">
    <location>
        <begin position="311"/>
        <end position="336"/>
    </location>
</feature>
<dbReference type="PROSITE" id="PS50885">
    <property type="entry name" value="HAMP"/>
    <property type="match status" value="1"/>
</dbReference>
<feature type="domain" description="Methyl-accepting transducer" evidence="7">
    <location>
        <begin position="431"/>
        <end position="657"/>
    </location>
</feature>
<keyword evidence="6" id="KW-0812">Transmembrane</keyword>
<dbReference type="PROSITE" id="PS50192">
    <property type="entry name" value="T_SNARE"/>
    <property type="match status" value="1"/>
</dbReference>
<keyword evidence="11" id="KW-1185">Reference proteome</keyword>
<evidence type="ECO:0000259" key="7">
    <source>
        <dbReference type="PROSITE" id="PS50111"/>
    </source>
</evidence>
<feature type="domain" description="T-SNARE coiled-coil homology" evidence="8">
    <location>
        <begin position="583"/>
        <end position="645"/>
    </location>
</feature>
<dbReference type="Pfam" id="PF00672">
    <property type="entry name" value="HAMP"/>
    <property type="match status" value="1"/>
</dbReference>
<keyword evidence="2" id="KW-0997">Cell inner membrane</keyword>
<dbReference type="PANTHER" id="PTHR32089:SF112">
    <property type="entry name" value="LYSOZYME-LIKE PROTEIN-RELATED"/>
    <property type="match status" value="1"/>
</dbReference>
<evidence type="ECO:0000256" key="3">
    <source>
        <dbReference type="ARBA" id="ARBA00023224"/>
    </source>
</evidence>
<keyword evidence="6" id="KW-0472">Membrane</keyword>
<evidence type="ECO:0000256" key="2">
    <source>
        <dbReference type="ARBA" id="ARBA00022519"/>
    </source>
</evidence>
<evidence type="ECO:0000259" key="8">
    <source>
        <dbReference type="PROSITE" id="PS50192"/>
    </source>
</evidence>
<evidence type="ECO:0000313" key="10">
    <source>
        <dbReference type="EMBL" id="QXM25896.1"/>
    </source>
</evidence>
<dbReference type="EMBL" id="CP076448">
    <property type="protein sequence ID" value="QXM25896.1"/>
    <property type="molecule type" value="Genomic_DNA"/>
</dbReference>
<keyword evidence="2" id="KW-1003">Cell membrane</keyword>
<name>A0A975U6D9_9PROT</name>
<protein>
    <submittedName>
        <fullName evidence="10">HAMP domain-containing protein</fullName>
    </submittedName>
</protein>
<dbReference type="InterPro" id="IPR004089">
    <property type="entry name" value="MCPsignal_dom"/>
</dbReference>
<proteinExistence type="inferred from homology"/>
<reference evidence="10" key="1">
    <citation type="submission" date="2021-06" db="EMBL/GenBank/DDBJ databases">
        <title>Elioraea tepida, sp. nov., a moderately thermophilic aerobic anoxygenic phototrophic bacterium isolated from an alkaline siliceous hot spring mat community in Yellowstone National Park, WY, USA.</title>
        <authorList>
            <person name="Saini M.K."/>
            <person name="Yoshida S."/>
            <person name="Sebastian A."/>
            <person name="Hirose S."/>
            <person name="Hara E."/>
            <person name="Tamaki H."/>
            <person name="Soulier N.T."/>
            <person name="Albert I."/>
            <person name="Hanada S."/>
            <person name="Bryant D.A."/>
            <person name="Tank M."/>
        </authorList>
    </citation>
    <scope>NUCLEOTIDE SEQUENCE</scope>
    <source>
        <strain evidence="10">MS-P2</strain>
    </source>
</reference>
<dbReference type="PROSITE" id="PS50111">
    <property type="entry name" value="CHEMOTAXIS_TRANSDUC_2"/>
    <property type="match status" value="1"/>
</dbReference>
<keyword evidence="3 5" id="KW-0807">Transducer</keyword>
<dbReference type="GO" id="GO:0005886">
    <property type="term" value="C:plasma membrane"/>
    <property type="evidence" value="ECO:0007669"/>
    <property type="project" value="UniProtKB-SubCell"/>
</dbReference>
<dbReference type="RefSeq" id="WP_218286947.1">
    <property type="nucleotide sequence ID" value="NZ_CP076448.1"/>
</dbReference>
<dbReference type="Proteomes" id="UP000694001">
    <property type="component" value="Chromosome"/>
</dbReference>
<evidence type="ECO:0000256" key="5">
    <source>
        <dbReference type="PROSITE-ProRule" id="PRU00284"/>
    </source>
</evidence>
<evidence type="ECO:0000256" key="1">
    <source>
        <dbReference type="ARBA" id="ARBA00004429"/>
    </source>
</evidence>
<dbReference type="SMART" id="SM00283">
    <property type="entry name" value="MA"/>
    <property type="match status" value="1"/>
</dbReference>
<comment type="similarity">
    <text evidence="4">Belongs to the methyl-accepting chemotaxis (MCP) protein family.</text>
</comment>
<evidence type="ECO:0000313" key="11">
    <source>
        <dbReference type="Proteomes" id="UP000694001"/>
    </source>
</evidence>
<evidence type="ECO:0000256" key="4">
    <source>
        <dbReference type="ARBA" id="ARBA00029447"/>
    </source>
</evidence>
<gene>
    <name evidence="10" type="ORF">KO353_06790</name>
</gene>
<dbReference type="GO" id="GO:0007165">
    <property type="term" value="P:signal transduction"/>
    <property type="evidence" value="ECO:0007669"/>
    <property type="project" value="UniProtKB-KW"/>
</dbReference>
<dbReference type="PANTHER" id="PTHR32089">
    <property type="entry name" value="METHYL-ACCEPTING CHEMOTAXIS PROTEIN MCPB"/>
    <property type="match status" value="1"/>
</dbReference>
<dbReference type="AlphaFoldDB" id="A0A975U6D9"/>
<sequence>MSLRWKIILPVLALLAVVVSLLSSHAIEAWRTVHRQNLLAEANTASGHLIAATTSLAVERGTTNTLLGLAPDRRASAREPVLAARARADAGLEAALASPALGGSSLAPERAALAQMRQKLAALRARVDGPASTAPSQAEWFAASTSVIDAATTLRRSLEAGALAASVDRTQVLIGMRDALLESLEYAGRQRGFVAGVIAAGRPFEPGELRRIGSFSGHVRSARDRLTALAIDATPETVRTALARADERYFRAIDPLLDRIVAASGAGAAYPMAAEAWFRDVTAMMTAIEEAIAATTMALDETAAATRSGGWLAFLSAAILFAAAVAGSIALFLFVVRRVVRPLLGAITAIRSLAAGDTEVAVPAPRGRDEVAALIAATAAFQRQARENAALVRQQESLRAEAESARIEAIRHMADVIEKEAAAAVASVGRRNDRVVGLAGDLDAIAATVGCTAEAVARTAEASLATISGAAAASEELTASIGEVTERIGRSAATAREGAARAEAARESFDQLASAVREIAEVSRLIGTIAGQTKLLALNATIEAARAGEAGKGFAVVASEVKNLAAQTTKATEEIGGRIKTIEQATKAALAGIADITAAIGDIDAMAAEVAAAMSSQTDAVREIARAVNASAASARSVTEEMRRVIEDATRNGKIAAEVKTVVGEVAEEVGTLRSLLTRVVRTATKEADRRSDGRFAGRGAVALHFANGRRVVATLGDISASGFSVTFGEDPPRFSEEVEAELPGLPPLTVRPVRREGQTVAFAFLHRSEAERRSTEQAIAGLVSRLAA</sequence>
<evidence type="ECO:0000256" key="6">
    <source>
        <dbReference type="SAM" id="Phobius"/>
    </source>
</evidence>
<dbReference type="InterPro" id="IPR000727">
    <property type="entry name" value="T_SNARE_dom"/>
</dbReference>
<evidence type="ECO:0000259" key="9">
    <source>
        <dbReference type="PROSITE" id="PS50885"/>
    </source>
</evidence>
<dbReference type="InterPro" id="IPR003660">
    <property type="entry name" value="HAMP_dom"/>
</dbReference>
<feature type="domain" description="HAMP" evidence="9">
    <location>
        <begin position="337"/>
        <end position="390"/>
    </location>
</feature>
<keyword evidence="6" id="KW-1133">Transmembrane helix</keyword>
<accession>A0A975U6D9</accession>